<dbReference type="GO" id="GO:0046872">
    <property type="term" value="F:metal ion binding"/>
    <property type="evidence" value="ECO:0007669"/>
    <property type="project" value="UniProtKB-KW"/>
</dbReference>
<proteinExistence type="predicted"/>
<dbReference type="Proteomes" id="UP000306509">
    <property type="component" value="Unassembled WGS sequence"/>
</dbReference>
<keyword evidence="2 5" id="KW-0378">Hydrolase</keyword>
<evidence type="ECO:0000256" key="3">
    <source>
        <dbReference type="SAM" id="Phobius"/>
    </source>
</evidence>
<reference evidence="5 6" key="1">
    <citation type="journal article" date="2019" name="Anaerobe">
        <title>Detection of Robinsoniella peoriensis in multiple bone samples of a trauma patient.</title>
        <authorList>
            <person name="Schrottner P."/>
            <person name="Hartwich K."/>
            <person name="Bunk B."/>
            <person name="Schober I."/>
            <person name="Helbig S."/>
            <person name="Rudolph W.W."/>
            <person name="Gunzer F."/>
        </authorList>
    </citation>
    <scope>NUCLEOTIDE SEQUENCE [LARGE SCALE GENOMIC DNA]</scope>
    <source>
        <strain evidence="5 6">DSM 106044</strain>
    </source>
</reference>
<dbReference type="PROSITE" id="PS51677">
    <property type="entry name" value="NODB"/>
    <property type="match status" value="1"/>
</dbReference>
<dbReference type="GO" id="GO:0016020">
    <property type="term" value="C:membrane"/>
    <property type="evidence" value="ECO:0007669"/>
    <property type="project" value="TreeGrafter"/>
</dbReference>
<dbReference type="OrthoDB" id="9806342at2"/>
<sequence length="262" mass="29211">MEKWKQYVERGLILGGIVVFVLCMVNLWQSGSGPAESLDAMDTKIYEDSGETPLTEIKETEAGRGPDKETEAEAADDVKPKIALTFDDGPHPVFTPKLLDGLKERGVKASFFVMGENIKGHEDIIKRMADEGHVIGNHTYSHVNLNQLSAEKACGELAKTSDLVRKLTGKGTEYVRPPFGVWNDQLDCRITMLPVMWNIDPLDWKTMNASTVTNRVVTKAKENAIILLHDYYQSSVDAALQIVDQLQAKGYRFVTVEDILLE</sequence>
<dbReference type="InterPro" id="IPR011330">
    <property type="entry name" value="Glyco_hydro/deAcase_b/a-brl"/>
</dbReference>
<keyword evidence="1" id="KW-0479">Metal-binding</keyword>
<feature type="domain" description="NodB homology" evidence="4">
    <location>
        <begin position="80"/>
        <end position="254"/>
    </location>
</feature>
<name>A0A4U8Q913_9FIRM</name>
<evidence type="ECO:0000256" key="1">
    <source>
        <dbReference type="ARBA" id="ARBA00022723"/>
    </source>
</evidence>
<dbReference type="GO" id="GO:0005975">
    <property type="term" value="P:carbohydrate metabolic process"/>
    <property type="evidence" value="ECO:0007669"/>
    <property type="project" value="InterPro"/>
</dbReference>
<evidence type="ECO:0000313" key="5">
    <source>
        <dbReference type="EMBL" id="TLD01470.1"/>
    </source>
</evidence>
<evidence type="ECO:0000259" key="4">
    <source>
        <dbReference type="PROSITE" id="PS51677"/>
    </source>
</evidence>
<comment type="caution">
    <text evidence="5">The sequence shown here is derived from an EMBL/GenBank/DDBJ whole genome shotgun (WGS) entry which is preliminary data.</text>
</comment>
<gene>
    <name evidence="5" type="primary">pdaA_2</name>
    <name evidence="5" type="ORF">DSM106044_01615</name>
</gene>
<dbReference type="EC" id="3.-.-.-" evidence="5"/>
<dbReference type="EMBL" id="QGQD01000037">
    <property type="protein sequence ID" value="TLD01470.1"/>
    <property type="molecule type" value="Genomic_DNA"/>
</dbReference>
<organism evidence="5 6">
    <name type="scientific">Robinsoniella peoriensis</name>
    <dbReference type="NCBI Taxonomy" id="180332"/>
    <lineage>
        <taxon>Bacteria</taxon>
        <taxon>Bacillati</taxon>
        <taxon>Bacillota</taxon>
        <taxon>Clostridia</taxon>
        <taxon>Lachnospirales</taxon>
        <taxon>Lachnospiraceae</taxon>
        <taxon>Robinsoniella</taxon>
    </lineage>
</organism>
<dbReference type="STRING" id="180332.GCA_000797495_03088"/>
<keyword evidence="3" id="KW-1133">Transmembrane helix</keyword>
<dbReference type="PANTHER" id="PTHR10587:SF133">
    <property type="entry name" value="CHITIN DEACETYLASE 1-RELATED"/>
    <property type="match status" value="1"/>
</dbReference>
<dbReference type="PANTHER" id="PTHR10587">
    <property type="entry name" value="GLYCOSYL TRANSFERASE-RELATED"/>
    <property type="match status" value="1"/>
</dbReference>
<dbReference type="Gene3D" id="3.20.20.370">
    <property type="entry name" value="Glycoside hydrolase/deacetylase"/>
    <property type="match status" value="1"/>
</dbReference>
<dbReference type="InterPro" id="IPR002509">
    <property type="entry name" value="NODB_dom"/>
</dbReference>
<dbReference type="SUPFAM" id="SSF88713">
    <property type="entry name" value="Glycoside hydrolase/deacetylase"/>
    <property type="match status" value="1"/>
</dbReference>
<keyword evidence="3" id="KW-0472">Membrane</keyword>
<dbReference type="InterPro" id="IPR050248">
    <property type="entry name" value="Polysacc_deacetylase_ArnD"/>
</dbReference>
<evidence type="ECO:0000256" key="2">
    <source>
        <dbReference type="ARBA" id="ARBA00022801"/>
    </source>
</evidence>
<evidence type="ECO:0000313" key="6">
    <source>
        <dbReference type="Proteomes" id="UP000306509"/>
    </source>
</evidence>
<protein>
    <submittedName>
        <fullName evidence="5">Putative polysaccharide deacetylase PdaA</fullName>
        <ecNumber evidence="5">3.-.-.-</ecNumber>
    </submittedName>
</protein>
<feature type="transmembrane region" description="Helical" evidence="3">
    <location>
        <begin position="12"/>
        <end position="28"/>
    </location>
</feature>
<dbReference type="Pfam" id="PF01522">
    <property type="entry name" value="Polysacc_deac_1"/>
    <property type="match status" value="1"/>
</dbReference>
<accession>A0A4U8Q913</accession>
<dbReference type="AlphaFoldDB" id="A0A4U8Q913"/>
<keyword evidence="3" id="KW-0812">Transmembrane</keyword>
<dbReference type="RefSeq" id="WP_027293378.1">
    <property type="nucleotide sequence ID" value="NZ_CABMJZ010000097.1"/>
</dbReference>
<dbReference type="CDD" id="cd10954">
    <property type="entry name" value="CE4_CtAXE_like"/>
    <property type="match status" value="1"/>
</dbReference>
<dbReference type="GO" id="GO:0016810">
    <property type="term" value="F:hydrolase activity, acting on carbon-nitrogen (but not peptide) bonds"/>
    <property type="evidence" value="ECO:0007669"/>
    <property type="project" value="InterPro"/>
</dbReference>
<keyword evidence="6" id="KW-1185">Reference proteome</keyword>